<name>Q315W6_OLEA2</name>
<dbReference type="Proteomes" id="UP000002710">
    <property type="component" value="Chromosome"/>
</dbReference>
<keyword evidence="3" id="KW-0808">Transferase</keyword>
<dbReference type="STRING" id="207559.Dde_0479"/>
<dbReference type="Pfam" id="PF13439">
    <property type="entry name" value="Glyco_transf_4"/>
    <property type="match status" value="1"/>
</dbReference>
<dbReference type="eggNOG" id="COG0438">
    <property type="taxonomic scope" value="Bacteria"/>
</dbReference>
<dbReference type="GO" id="GO:0016757">
    <property type="term" value="F:glycosyltransferase activity"/>
    <property type="evidence" value="ECO:0007669"/>
    <property type="project" value="InterPro"/>
</dbReference>
<reference evidence="3 4" key="1">
    <citation type="journal article" date="2011" name="J. Bacteriol.">
        <title>Complete genome sequence and updated annotation of Desulfovibrio alaskensis G20.</title>
        <authorList>
            <person name="Hauser L.J."/>
            <person name="Land M.L."/>
            <person name="Brown S.D."/>
            <person name="Larimer F."/>
            <person name="Keller K.L."/>
            <person name="Rapp-Giles B.J."/>
            <person name="Price M.N."/>
            <person name="Lin M."/>
            <person name="Bruce D.C."/>
            <person name="Detter J.C."/>
            <person name="Tapia R."/>
            <person name="Han C.S."/>
            <person name="Goodwin L.A."/>
            <person name="Cheng J.F."/>
            <person name="Pitluck S."/>
            <person name="Copeland A."/>
            <person name="Lucas S."/>
            <person name="Nolan M."/>
            <person name="Lapidus A.L."/>
            <person name="Palumbo A.V."/>
            <person name="Wall J.D."/>
        </authorList>
    </citation>
    <scope>NUCLEOTIDE SEQUENCE [LARGE SCALE GENOMIC DNA]</scope>
    <source>
        <strain evidence="4">ATCC BAA 1058 / DSM 17464 / G20</strain>
    </source>
</reference>
<dbReference type="Pfam" id="PF00534">
    <property type="entry name" value="Glycos_transf_1"/>
    <property type="match status" value="1"/>
</dbReference>
<sequence length="366" mass="41364">MKTALVHYWLVNRRGGERVLEELCHMFPHADIYTHVYDPAQFASSVITRHRIHTSFIGRLPRARRLYQYYLPLMPLALEQLDLRGYDLVISSESGPAKGIITSPDTLHLCYCHSPMRYVWDMYHDYMEQSGRIKRLLTAPVMHYLRLWDRASADRVDRFAANSQYVAKRIDKCYRRASRIIHPPVNVKQFSYSPQRDDFYLYAGELAPYKRPELAVQACNALAKPLVVIGGGSMEPMLRRMAGPTVHIMGRQPDNVLADHYSRCKALIFPGTEDFGIIPLEAMASGAPVIAYGRGGALETVQDNRTGLFFGQQTAQCLAEAISRFESSGVDFSAADIAAHAAAWDAPFFRTRMEKLIGDALSGTVW</sequence>
<protein>
    <submittedName>
        <fullName evidence="3">Glycosyl transferase group 1</fullName>
    </submittedName>
</protein>
<organism evidence="3 4">
    <name type="scientific">Oleidesulfovibrio alaskensis (strain ATCC BAA-1058 / DSM 17464 / G20)</name>
    <name type="common">Desulfovibrio alaskensis</name>
    <dbReference type="NCBI Taxonomy" id="207559"/>
    <lineage>
        <taxon>Bacteria</taxon>
        <taxon>Pseudomonadati</taxon>
        <taxon>Thermodesulfobacteriota</taxon>
        <taxon>Desulfovibrionia</taxon>
        <taxon>Desulfovibrionales</taxon>
        <taxon>Desulfovibrionaceae</taxon>
        <taxon>Oleidesulfovibrio</taxon>
    </lineage>
</organism>
<dbReference type="AlphaFoldDB" id="Q315W6"/>
<dbReference type="KEGG" id="dde:Dde_0479"/>
<evidence type="ECO:0000313" key="3">
    <source>
        <dbReference type="EMBL" id="ABB37280.1"/>
    </source>
</evidence>
<dbReference type="InterPro" id="IPR050194">
    <property type="entry name" value="Glycosyltransferase_grp1"/>
</dbReference>
<dbReference type="InterPro" id="IPR028098">
    <property type="entry name" value="Glyco_trans_4-like_N"/>
</dbReference>
<dbReference type="PANTHER" id="PTHR45947:SF3">
    <property type="entry name" value="SULFOQUINOVOSYL TRANSFERASE SQD2"/>
    <property type="match status" value="1"/>
</dbReference>
<evidence type="ECO:0000259" key="1">
    <source>
        <dbReference type="Pfam" id="PF00534"/>
    </source>
</evidence>
<keyword evidence="4" id="KW-1185">Reference proteome</keyword>
<dbReference type="HOGENOM" id="CLU_041001_0_0_7"/>
<dbReference type="SUPFAM" id="SSF53756">
    <property type="entry name" value="UDP-Glycosyltransferase/glycogen phosphorylase"/>
    <property type="match status" value="1"/>
</dbReference>
<feature type="domain" description="Glycosyltransferase subfamily 4-like N-terminal" evidence="2">
    <location>
        <begin position="15"/>
        <end position="188"/>
    </location>
</feature>
<dbReference type="EMBL" id="CP000112">
    <property type="protein sequence ID" value="ABB37280.1"/>
    <property type="molecule type" value="Genomic_DNA"/>
</dbReference>
<dbReference type="RefSeq" id="WP_011366602.1">
    <property type="nucleotide sequence ID" value="NC_007519.1"/>
</dbReference>
<gene>
    <name evidence="3" type="ordered locus">Dde_0479</name>
</gene>
<accession>Q315W6</accession>
<evidence type="ECO:0000259" key="2">
    <source>
        <dbReference type="Pfam" id="PF13439"/>
    </source>
</evidence>
<dbReference type="CAZy" id="GT4">
    <property type="family name" value="Glycosyltransferase Family 4"/>
</dbReference>
<feature type="domain" description="Glycosyl transferase family 1" evidence="1">
    <location>
        <begin position="193"/>
        <end position="329"/>
    </location>
</feature>
<evidence type="ECO:0000313" key="4">
    <source>
        <dbReference type="Proteomes" id="UP000002710"/>
    </source>
</evidence>
<dbReference type="Gene3D" id="3.40.50.2000">
    <property type="entry name" value="Glycogen Phosphorylase B"/>
    <property type="match status" value="2"/>
</dbReference>
<dbReference type="InterPro" id="IPR001296">
    <property type="entry name" value="Glyco_trans_1"/>
</dbReference>
<dbReference type="PANTHER" id="PTHR45947">
    <property type="entry name" value="SULFOQUINOVOSYL TRANSFERASE SQD2"/>
    <property type="match status" value="1"/>
</dbReference>
<proteinExistence type="predicted"/>